<name>A0A0X1KR64_9THEM</name>
<dbReference type="AlphaFoldDB" id="A0A0X1KR64"/>
<organism evidence="4 5">
    <name type="scientific">Pseudothermotoga hypogea DSM 11164 = NBRC 106472</name>
    <dbReference type="NCBI Taxonomy" id="1123384"/>
    <lineage>
        <taxon>Bacteria</taxon>
        <taxon>Thermotogati</taxon>
        <taxon>Thermotogota</taxon>
        <taxon>Thermotogae</taxon>
        <taxon>Thermotogales</taxon>
        <taxon>Thermotogaceae</taxon>
        <taxon>Pseudothermotoga</taxon>
    </lineage>
</organism>
<dbReference type="Proteomes" id="UP000077469">
    <property type="component" value="Chromosome"/>
</dbReference>
<dbReference type="Gene3D" id="2.115.10.20">
    <property type="entry name" value="Glycosyl hydrolase domain, family 43"/>
    <property type="match status" value="1"/>
</dbReference>
<evidence type="ECO:0000256" key="2">
    <source>
        <dbReference type="ARBA" id="ARBA00022679"/>
    </source>
</evidence>
<dbReference type="PANTHER" id="PTHR34106:SF1">
    <property type="entry name" value="1,4-BETA-MANNOSYL-N-ACETYLGLUCOSAMINE PHOSPHORYLASE"/>
    <property type="match status" value="1"/>
</dbReference>
<keyword evidence="4" id="KW-0378">Hydrolase</keyword>
<keyword evidence="4" id="KW-0326">Glycosidase</keyword>
<dbReference type="PATRIC" id="fig|1123384.7.peg.1036"/>
<dbReference type="Pfam" id="PF04041">
    <property type="entry name" value="Glyco_hydro_130"/>
    <property type="match status" value="1"/>
</dbReference>
<dbReference type="STRING" id="1123384.AJ81_05250"/>
<protein>
    <submittedName>
        <fullName evidence="4">Glycosidase</fullName>
    </submittedName>
</protein>
<evidence type="ECO:0000313" key="5">
    <source>
        <dbReference type="Proteomes" id="UP000077469"/>
    </source>
</evidence>
<proteinExistence type="inferred from homology"/>
<comment type="similarity">
    <text evidence="3">Belongs to the glycosyl hydrolase 130 family.</text>
</comment>
<keyword evidence="1" id="KW-0328">Glycosyltransferase</keyword>
<dbReference type="GO" id="GO:0016798">
    <property type="term" value="F:hydrolase activity, acting on glycosyl bonds"/>
    <property type="evidence" value="ECO:0007669"/>
    <property type="project" value="UniProtKB-KW"/>
</dbReference>
<dbReference type="PIRSF" id="PIRSF016202">
    <property type="entry name" value="PH1107"/>
    <property type="match status" value="1"/>
</dbReference>
<gene>
    <name evidence="4" type="ORF">AJ81_05250</name>
</gene>
<dbReference type="SUPFAM" id="SSF75005">
    <property type="entry name" value="Arabinanase/levansucrase/invertase"/>
    <property type="match status" value="1"/>
</dbReference>
<dbReference type="CDD" id="cd08993">
    <property type="entry name" value="GH130"/>
    <property type="match status" value="1"/>
</dbReference>
<sequence>MIEVQKFLELFKPSPIGELKSSDKVKRHPKNPILTRKHVPYSSALVFNPGVCKYKGKYVMVFRNDHGSFEEQRLEGTNLGLAFSDDGVEWKVEPKPLPMFLSEPDVLRIYDPRLNVVEDELIMSFAVDTLHGIRAGIAIVHDFENFEVIHLSTPDNRNVVLFPRKINGRYVRLERPFPVYGRLGMERFDMWMSFSLDLRFWGESRLLLAVEDVPFANCKVGPGAPPIETEKGWLVIFHAVDVDPNRGKNGWEEKWTKRYSAGVMLLHLNDPTRVLGVYKQPILAPEAEYEISGGFRNNVIFPTGAVLDEEEVKIYYGAADTTICLATAKVKDLIELCLTNS</sequence>
<accession>A0A0X1KR64</accession>
<dbReference type="PANTHER" id="PTHR34106">
    <property type="entry name" value="GLYCOSIDASE"/>
    <property type="match status" value="1"/>
</dbReference>
<dbReference type="InterPro" id="IPR023296">
    <property type="entry name" value="Glyco_hydro_beta-prop_sf"/>
</dbReference>
<dbReference type="RefSeq" id="WP_197536851.1">
    <property type="nucleotide sequence ID" value="NC_022795.1"/>
</dbReference>
<evidence type="ECO:0000313" key="4">
    <source>
        <dbReference type="EMBL" id="AJC73711.1"/>
    </source>
</evidence>
<keyword evidence="2" id="KW-0808">Transferase</keyword>
<dbReference type="EMBL" id="CP007141">
    <property type="protein sequence ID" value="AJC73711.1"/>
    <property type="molecule type" value="Genomic_DNA"/>
</dbReference>
<evidence type="ECO:0000256" key="1">
    <source>
        <dbReference type="ARBA" id="ARBA00022676"/>
    </source>
</evidence>
<dbReference type="GO" id="GO:0016757">
    <property type="term" value="F:glycosyltransferase activity"/>
    <property type="evidence" value="ECO:0007669"/>
    <property type="project" value="UniProtKB-KW"/>
</dbReference>
<keyword evidence="5" id="KW-1185">Reference proteome</keyword>
<dbReference type="InterPro" id="IPR007184">
    <property type="entry name" value="Mannoside_phosphorylase"/>
</dbReference>
<evidence type="ECO:0000256" key="3">
    <source>
        <dbReference type="ARBA" id="ARBA00024356"/>
    </source>
</evidence>
<dbReference type="PaxDb" id="1123384-AJ81_05250"/>
<reference evidence="4 5" key="1">
    <citation type="submission" date="2014-01" db="EMBL/GenBank/DDBJ databases">
        <title>Genome sequencing of Thermotog hypogea.</title>
        <authorList>
            <person name="Zhang X."/>
            <person name="Alvare G."/>
            <person name="Fristensky B."/>
            <person name="Chen L."/>
            <person name="Suen T."/>
            <person name="Chen Q."/>
            <person name="Ma K."/>
        </authorList>
    </citation>
    <scope>NUCLEOTIDE SEQUENCE [LARGE SCALE GENOMIC DNA]</scope>
    <source>
        <strain evidence="4 5">DSM 11164</strain>
    </source>
</reference>
<dbReference type="KEGG" id="phy:AJ81_05250"/>